<proteinExistence type="predicted"/>
<dbReference type="EMBL" id="CADCTT010000204">
    <property type="protein sequence ID" value="CAA9307255.1"/>
    <property type="molecule type" value="Genomic_DNA"/>
</dbReference>
<dbReference type="InterPro" id="IPR001761">
    <property type="entry name" value="Peripla_BP/Lac1_sug-bd_dom"/>
</dbReference>
<protein>
    <recommendedName>
        <fullName evidence="4">HTH lacI-type domain-containing protein</fullName>
    </recommendedName>
</protein>
<dbReference type="PANTHER" id="PTHR30146">
    <property type="entry name" value="LACI-RELATED TRANSCRIPTIONAL REPRESSOR"/>
    <property type="match status" value="1"/>
</dbReference>
<dbReference type="PROSITE" id="PS50932">
    <property type="entry name" value="HTH_LACI_2"/>
    <property type="match status" value="1"/>
</dbReference>
<dbReference type="Pfam" id="PF00532">
    <property type="entry name" value="Peripla_BP_1"/>
    <property type="match status" value="1"/>
</dbReference>
<dbReference type="PANTHER" id="PTHR30146:SF147">
    <property type="entry name" value="HTH-TYPE TRANSCRIPTIONAL REGULATOR DEGA"/>
    <property type="match status" value="1"/>
</dbReference>
<sequence length="341" mass="36004">MGSEEEAPTAGRRGRSPSIYEVAAAAGVAPSTVSRALSRPGRVSFRTAEHVREVAARLGYRTDLRNRRIEGEPTSMLAMVVADITNPVFFGMIRGAERTAVHAGYTMVLVETQESEEFERGLLARVLPLVDGAILTSSRLSDSAIRSVAKATPLVVLNRLVDQVPSVASDNVRAVKKAVEHLVEAGHRSLSYLAGPDASWANGMRWRGLLEAAHELDIKVRQIGPLVPTMAGGRQAATAWLASPTTGVVAYNDLVAIGFIQGVQQAGLGVPGDVSVVGFDNIRDAELVQPALTTIATPLVSLGSAAVNHLLATSRVSTSRYSSFVLPARLVLRSSTGPVGG</sequence>
<reference evidence="5" key="1">
    <citation type="submission" date="2020-02" db="EMBL/GenBank/DDBJ databases">
        <authorList>
            <person name="Meier V. D."/>
        </authorList>
    </citation>
    <scope>NUCLEOTIDE SEQUENCE</scope>
    <source>
        <strain evidence="5">AVDCRST_MAG61</strain>
    </source>
</reference>
<keyword evidence="2" id="KW-0238">DNA-binding</keyword>
<dbReference type="CDD" id="cd06267">
    <property type="entry name" value="PBP1_LacI_sugar_binding-like"/>
    <property type="match status" value="1"/>
</dbReference>
<evidence type="ECO:0000256" key="1">
    <source>
        <dbReference type="ARBA" id="ARBA00023015"/>
    </source>
</evidence>
<name>A0A6J4KJE7_9ACTN</name>
<evidence type="ECO:0000256" key="3">
    <source>
        <dbReference type="ARBA" id="ARBA00023163"/>
    </source>
</evidence>
<dbReference type="InterPro" id="IPR028082">
    <property type="entry name" value="Peripla_BP_I"/>
</dbReference>
<feature type="domain" description="HTH lacI-type" evidence="4">
    <location>
        <begin position="17"/>
        <end position="71"/>
    </location>
</feature>
<dbReference type="InterPro" id="IPR010982">
    <property type="entry name" value="Lambda_DNA-bd_dom_sf"/>
</dbReference>
<dbReference type="SMART" id="SM00354">
    <property type="entry name" value="HTH_LACI"/>
    <property type="match status" value="1"/>
</dbReference>
<evidence type="ECO:0000256" key="2">
    <source>
        <dbReference type="ARBA" id="ARBA00023125"/>
    </source>
</evidence>
<dbReference type="Pfam" id="PF00356">
    <property type="entry name" value="LacI"/>
    <property type="match status" value="1"/>
</dbReference>
<dbReference type="SUPFAM" id="SSF53822">
    <property type="entry name" value="Periplasmic binding protein-like I"/>
    <property type="match status" value="1"/>
</dbReference>
<evidence type="ECO:0000259" key="4">
    <source>
        <dbReference type="PROSITE" id="PS50932"/>
    </source>
</evidence>
<evidence type="ECO:0000313" key="5">
    <source>
        <dbReference type="EMBL" id="CAA9307255.1"/>
    </source>
</evidence>
<gene>
    <name evidence="5" type="ORF">AVDCRST_MAG61-1424</name>
</gene>
<dbReference type="Gene3D" id="3.40.50.2300">
    <property type="match status" value="2"/>
</dbReference>
<organism evidence="5">
    <name type="scientific">uncultured Friedmanniella sp</name>
    <dbReference type="NCBI Taxonomy" id="335381"/>
    <lineage>
        <taxon>Bacteria</taxon>
        <taxon>Bacillati</taxon>
        <taxon>Actinomycetota</taxon>
        <taxon>Actinomycetes</taxon>
        <taxon>Propionibacteriales</taxon>
        <taxon>Nocardioidaceae</taxon>
        <taxon>Friedmanniella</taxon>
        <taxon>environmental samples</taxon>
    </lineage>
</organism>
<dbReference type="GO" id="GO:0003700">
    <property type="term" value="F:DNA-binding transcription factor activity"/>
    <property type="evidence" value="ECO:0007669"/>
    <property type="project" value="TreeGrafter"/>
</dbReference>
<dbReference type="GO" id="GO:0000976">
    <property type="term" value="F:transcription cis-regulatory region binding"/>
    <property type="evidence" value="ECO:0007669"/>
    <property type="project" value="TreeGrafter"/>
</dbReference>
<keyword evidence="3" id="KW-0804">Transcription</keyword>
<accession>A0A6J4KJE7</accession>
<dbReference type="InterPro" id="IPR000843">
    <property type="entry name" value="HTH_LacI"/>
</dbReference>
<dbReference type="SUPFAM" id="SSF47413">
    <property type="entry name" value="lambda repressor-like DNA-binding domains"/>
    <property type="match status" value="1"/>
</dbReference>
<dbReference type="Gene3D" id="1.10.260.40">
    <property type="entry name" value="lambda repressor-like DNA-binding domains"/>
    <property type="match status" value="1"/>
</dbReference>
<dbReference type="AlphaFoldDB" id="A0A6J4KJE7"/>
<dbReference type="CDD" id="cd01392">
    <property type="entry name" value="HTH_LacI"/>
    <property type="match status" value="1"/>
</dbReference>
<keyword evidence="1" id="KW-0805">Transcription regulation</keyword>